<feature type="transmembrane region" description="Helical" evidence="1">
    <location>
        <begin position="26"/>
        <end position="51"/>
    </location>
</feature>
<proteinExistence type="predicted"/>
<name>A0A4U0NS83_9ACTN</name>
<comment type="caution">
    <text evidence="2">The sequence shown here is derived from an EMBL/GenBank/DDBJ whole genome shotgun (WGS) entry which is preliminary data.</text>
</comment>
<sequence length="209" mass="22636">MPMPRSAPALDATVVPTGRRKLKIRLLVSLSLAALGLGAATVLLLMVFGVLEKAKGPASACALALFFGLGGVLVGLVAWQGRNIAVIIDGAGLWLDTGKARQIIPWVALAGVGMHWSDMGKGARQYSVELCPSGPIEGRDPVLWALIRDEEPIAPGLPRLRYRLTVHADHQEQIMVAIRRHAPSHLWLGVAQRERGHIGRPDLSRRPRR</sequence>
<evidence type="ECO:0000313" key="3">
    <source>
        <dbReference type="Proteomes" id="UP000308697"/>
    </source>
</evidence>
<dbReference type="AlphaFoldDB" id="A0A4U0NS83"/>
<organism evidence="2 3">
    <name type="scientific">Streptomyces piniterrae</name>
    <dbReference type="NCBI Taxonomy" id="2571125"/>
    <lineage>
        <taxon>Bacteria</taxon>
        <taxon>Bacillati</taxon>
        <taxon>Actinomycetota</taxon>
        <taxon>Actinomycetes</taxon>
        <taxon>Kitasatosporales</taxon>
        <taxon>Streptomycetaceae</taxon>
        <taxon>Streptomyces</taxon>
    </lineage>
</organism>
<dbReference type="RefSeq" id="WP_136738928.1">
    <property type="nucleotide sequence ID" value="NZ_SUMB01000002.1"/>
</dbReference>
<gene>
    <name evidence="2" type="ORF">FCH28_07725</name>
</gene>
<feature type="transmembrane region" description="Helical" evidence="1">
    <location>
        <begin position="57"/>
        <end position="79"/>
    </location>
</feature>
<dbReference type="Proteomes" id="UP000308697">
    <property type="component" value="Unassembled WGS sequence"/>
</dbReference>
<accession>A0A4U0NS83</accession>
<keyword evidence="1" id="KW-0812">Transmembrane</keyword>
<evidence type="ECO:0000313" key="2">
    <source>
        <dbReference type="EMBL" id="TJZ57310.1"/>
    </source>
</evidence>
<dbReference type="OrthoDB" id="4108300at2"/>
<keyword evidence="1" id="KW-1133">Transmembrane helix</keyword>
<evidence type="ECO:0000256" key="1">
    <source>
        <dbReference type="SAM" id="Phobius"/>
    </source>
</evidence>
<keyword evidence="3" id="KW-1185">Reference proteome</keyword>
<keyword evidence="1" id="KW-0472">Membrane</keyword>
<dbReference type="EMBL" id="SUMB01000002">
    <property type="protein sequence ID" value="TJZ57310.1"/>
    <property type="molecule type" value="Genomic_DNA"/>
</dbReference>
<reference evidence="2 3" key="1">
    <citation type="submission" date="2019-04" db="EMBL/GenBank/DDBJ databases">
        <title>Streptomyces piniterrae sp. nov., a heliquinomycin-producing actinomycete isolated from rhizosphere soil of Pinus yunnanensis.</title>
        <authorList>
            <person name="Zhuang X."/>
            <person name="Zhao J."/>
        </authorList>
    </citation>
    <scope>NUCLEOTIDE SEQUENCE [LARGE SCALE GENOMIC DNA]</scope>
    <source>
        <strain evidence="3">jys28</strain>
    </source>
</reference>
<protein>
    <submittedName>
        <fullName evidence="2">Uncharacterized protein</fullName>
    </submittedName>
</protein>